<dbReference type="EMBL" id="SMOG01000008">
    <property type="protein sequence ID" value="TDF73170.1"/>
    <property type="molecule type" value="Genomic_DNA"/>
</dbReference>
<evidence type="ECO:0000313" key="2">
    <source>
        <dbReference type="Proteomes" id="UP000294588"/>
    </source>
</evidence>
<comment type="caution">
    <text evidence="1">The sequence shown here is derived from an EMBL/GenBank/DDBJ whole genome shotgun (WGS) entry which is preliminary data.</text>
</comment>
<sequence>MKVILLNPIEKLGNKGDVVNVKRGYARNYLIPRKLAIYATPKNLKNWNSIQTKAAEEEEKMIDAMKKLDEQLRNMTLHFERKTDEQNNLYGSVSEMDICNELAKHGINIKCAMVKMDRHIKSLGESLVKIHLYKDIFSELKVVVDKEGSGQKNIEPKIDNSAPETSDEAESEITTD</sequence>
<accession>A0AC61QJB6</accession>
<keyword evidence="2" id="KW-1185">Reference proteome</keyword>
<gene>
    <name evidence="1" type="ORF">E0946_03910</name>
</gene>
<evidence type="ECO:0000313" key="1">
    <source>
        <dbReference type="EMBL" id="TDF73170.1"/>
    </source>
</evidence>
<name>A0AC61QJB6_9BACT</name>
<proteinExistence type="predicted"/>
<protein>
    <submittedName>
        <fullName evidence="1">50S ribosomal protein L9</fullName>
    </submittedName>
</protein>
<dbReference type="Proteomes" id="UP000294588">
    <property type="component" value="Unassembled WGS sequence"/>
</dbReference>
<organism evidence="1 2">
    <name type="scientific">Candidatus Syntrophosphaera thermopropionivorans</name>
    <dbReference type="NCBI Taxonomy" id="2593015"/>
    <lineage>
        <taxon>Bacteria</taxon>
        <taxon>Pseudomonadati</taxon>
        <taxon>Candidatus Cloacimonadota</taxon>
        <taxon>Candidatus Cloacimonadia</taxon>
        <taxon>Candidatus Cloacimonadales</taxon>
        <taxon>Candidatus Cloacimonadaceae</taxon>
        <taxon>Candidatus Syntrophosphaera</taxon>
    </lineage>
</organism>
<keyword evidence="1" id="KW-0687">Ribonucleoprotein</keyword>
<reference evidence="1" key="1">
    <citation type="submission" date="2019-03" db="EMBL/GenBank/DDBJ databases">
        <title>Candidatus Syntrophosphaera thermopropionivorans: a novel player in syntrophic propionate oxidation during anaerobic digestion.</title>
        <authorList>
            <person name="Dyksma S."/>
        </authorList>
    </citation>
    <scope>NUCLEOTIDE SEQUENCE</scope>
    <source>
        <strain evidence="1">W5</strain>
    </source>
</reference>
<keyword evidence="1" id="KW-0689">Ribosomal protein</keyword>